<feature type="domain" description="Sec39" evidence="6">
    <location>
        <begin position="11"/>
        <end position="800"/>
    </location>
</feature>
<feature type="region of interest" description="Disordered" evidence="5">
    <location>
        <begin position="796"/>
        <end position="824"/>
    </location>
</feature>
<organism evidence="7 8">
    <name type="scientific">Zalerion maritima</name>
    <dbReference type="NCBI Taxonomy" id="339359"/>
    <lineage>
        <taxon>Eukaryota</taxon>
        <taxon>Fungi</taxon>
        <taxon>Dikarya</taxon>
        <taxon>Ascomycota</taxon>
        <taxon>Pezizomycotina</taxon>
        <taxon>Sordariomycetes</taxon>
        <taxon>Lulworthiomycetidae</taxon>
        <taxon>Lulworthiales</taxon>
        <taxon>Lulworthiaceae</taxon>
        <taxon>Zalerion</taxon>
    </lineage>
</organism>
<dbReference type="PANTHER" id="PTHR40787">
    <property type="entry name" value="SECRETED PROTEIN"/>
    <property type="match status" value="1"/>
</dbReference>
<evidence type="ECO:0000313" key="8">
    <source>
        <dbReference type="Proteomes" id="UP001201980"/>
    </source>
</evidence>
<feature type="compositionally biased region" description="Basic and acidic residues" evidence="5">
    <location>
        <begin position="918"/>
        <end position="930"/>
    </location>
</feature>
<dbReference type="Proteomes" id="UP001201980">
    <property type="component" value="Unassembled WGS sequence"/>
</dbReference>
<dbReference type="EMBL" id="JAKWBI020000116">
    <property type="protein sequence ID" value="KAJ2902309.1"/>
    <property type="molecule type" value="Genomic_DNA"/>
</dbReference>
<gene>
    <name evidence="7" type="ORF">MKZ38_000699</name>
</gene>
<protein>
    <submittedName>
        <fullName evidence="7">Protein transport protein sec39</fullName>
    </submittedName>
</protein>
<dbReference type="GO" id="GO:0006890">
    <property type="term" value="P:retrograde vesicle-mediated transport, Golgi to endoplasmic reticulum"/>
    <property type="evidence" value="ECO:0007669"/>
    <property type="project" value="InterPro"/>
</dbReference>
<dbReference type="Pfam" id="PF08314">
    <property type="entry name" value="Sec39"/>
    <property type="match status" value="1"/>
</dbReference>
<dbReference type="AlphaFoldDB" id="A0AAD5RSH7"/>
<evidence type="ECO:0000256" key="2">
    <source>
        <dbReference type="ARBA" id="ARBA00022448"/>
    </source>
</evidence>
<comment type="caution">
    <text evidence="7">The sequence shown here is derived from an EMBL/GenBank/DDBJ whole genome shotgun (WGS) entry which is preliminary data.</text>
</comment>
<keyword evidence="8" id="KW-1185">Reference proteome</keyword>
<name>A0AAD5RSH7_9PEZI</name>
<dbReference type="InterPro" id="IPR013244">
    <property type="entry name" value="Sec39_domain"/>
</dbReference>
<keyword evidence="2" id="KW-0813">Transport</keyword>
<keyword evidence="4" id="KW-0653">Protein transport</keyword>
<proteinExistence type="predicted"/>
<feature type="region of interest" description="Disordered" evidence="5">
    <location>
        <begin position="901"/>
        <end position="931"/>
    </location>
</feature>
<reference evidence="7" key="1">
    <citation type="submission" date="2022-07" db="EMBL/GenBank/DDBJ databases">
        <title>Draft genome sequence of Zalerion maritima ATCC 34329, a (micro)plastics degrading marine fungus.</title>
        <authorList>
            <person name="Paco A."/>
            <person name="Goncalves M.F.M."/>
            <person name="Rocha-Santos T.A.P."/>
            <person name="Alves A."/>
        </authorList>
    </citation>
    <scope>NUCLEOTIDE SEQUENCE</scope>
    <source>
        <strain evidence="7">ATCC 34329</strain>
    </source>
</reference>
<accession>A0AAD5RSH7</accession>
<evidence type="ECO:0000313" key="7">
    <source>
        <dbReference type="EMBL" id="KAJ2902309.1"/>
    </source>
</evidence>
<comment type="subcellular location">
    <subcellularLocation>
        <location evidence="1">Endoplasmic reticulum</location>
    </subcellularLocation>
</comment>
<evidence type="ECO:0000259" key="6">
    <source>
        <dbReference type="Pfam" id="PF08314"/>
    </source>
</evidence>
<evidence type="ECO:0000256" key="4">
    <source>
        <dbReference type="ARBA" id="ARBA00022927"/>
    </source>
</evidence>
<evidence type="ECO:0000256" key="5">
    <source>
        <dbReference type="SAM" id="MobiDB-lite"/>
    </source>
</evidence>
<dbReference type="GO" id="GO:0015031">
    <property type="term" value="P:protein transport"/>
    <property type="evidence" value="ECO:0007669"/>
    <property type="project" value="UniProtKB-KW"/>
</dbReference>
<evidence type="ECO:0000256" key="1">
    <source>
        <dbReference type="ARBA" id="ARBA00004240"/>
    </source>
</evidence>
<sequence>MALVLSPPKTVLLAVHVATAADVDSLIWLAAHHSSILRPELLLRILLTYLPETLRSSAYVPFLHQVNAGEYEPPSDVIIDHTAVDSLTDDQAARKVKKLGLVTLSWPEAPEDVAEDPLSLFLIRRAYKVDEGARLLSQLPELVIPFLDHSPSIRTWTISILLPFVRRSIEFYNESLPITLEEFSRLEDDDAVDLLLAQSASTPEAYENIGRDLKGIVGPWLYNEKRWPARGRDGKKPSEDSPLEHHNLCPGFERVLEWLTAQALSSWKVAVGGIEQWDGPGDVDLGGYGNMWLDDAEQEYLEHRYARAALASAYLIPEPSADALKGAYSILAKITDMMDYDPITNLQMAASMLAPCPELCQSEILSPKNTTYMRNDLLGESNVLTTPSKLTLDMLHATILSAFILSRAGVPCSIRMAGELALLDNEHEQKEVFLKFMRAVSNRGPKTDDSYWAKARNEILWLRDWGAEEALGDQASTAKGGVFRLLKKESIEIEFLKALLSNSPEYSLARSLYEDGLDLPLPVNIVQDIVIASAMNAYDNASNPNRTRGGVKKCDDILYAFPKSIDASLPETKRIDALLRATHELSEYRLVLKQGEPFTPVVLRVHSDPISIVGKVLEQNPTSYTNIQDMLEIGFNMVKASLTVRDKHGHPALSPEDEPVQLSIAEKRITALCIDAALAEHDFETAYSYVVSRLSQIAEAVHSPSKPGSGPKKMVDEWSWKAALNAGKHKRTSKSTRPTHLGTASGNLEIRHLEQRIECLSTALRIAPPSTLQEILNTFRRCEEELETAIKAEEAEEDAWDTAGDLKSPRKAIPGEFVPGPKVQRGPVSAARAAEDAPLSLFDLARAVAPSAQKNLGGLASFQRFGQARGGGKVGTESDASSGGIGGALGGGFGGFLGGGLGGGSSDAGSAQGEEGDDGRPKARKRDQLRDAAMGTLVSGVGWLVGAPPLDRSHERE</sequence>
<dbReference type="GO" id="GO:0005783">
    <property type="term" value="C:endoplasmic reticulum"/>
    <property type="evidence" value="ECO:0007669"/>
    <property type="project" value="UniProtKB-SubCell"/>
</dbReference>
<keyword evidence="3" id="KW-0256">Endoplasmic reticulum</keyword>
<evidence type="ECO:0000256" key="3">
    <source>
        <dbReference type="ARBA" id="ARBA00022824"/>
    </source>
</evidence>
<dbReference type="PANTHER" id="PTHR40787:SF3">
    <property type="entry name" value="PROTEIN TRANSPORT PROTEIN SEC39"/>
    <property type="match status" value="1"/>
</dbReference>